<dbReference type="Proteomes" id="UP000297454">
    <property type="component" value="Unassembled WGS sequence"/>
</dbReference>
<dbReference type="Gene3D" id="3.40.50.1000">
    <property type="entry name" value="HAD superfamily/HAD-like"/>
    <property type="match status" value="1"/>
</dbReference>
<evidence type="ECO:0000313" key="2">
    <source>
        <dbReference type="Proteomes" id="UP000297454"/>
    </source>
</evidence>
<dbReference type="SFLD" id="SFLDG01144">
    <property type="entry name" value="C2.B.4:_PGP_Like"/>
    <property type="match status" value="1"/>
</dbReference>
<dbReference type="InterPro" id="IPR036412">
    <property type="entry name" value="HAD-like_sf"/>
</dbReference>
<dbReference type="GO" id="GO:0005829">
    <property type="term" value="C:cytosol"/>
    <property type="evidence" value="ECO:0007669"/>
    <property type="project" value="TreeGrafter"/>
</dbReference>
<dbReference type="CDD" id="cd07516">
    <property type="entry name" value="HAD_Pase"/>
    <property type="match status" value="1"/>
</dbReference>
<evidence type="ECO:0000313" key="1">
    <source>
        <dbReference type="EMBL" id="TFF66644.1"/>
    </source>
</evidence>
<dbReference type="PANTHER" id="PTHR10000">
    <property type="entry name" value="PHOSPHOSERINE PHOSPHATASE"/>
    <property type="match status" value="1"/>
</dbReference>
<dbReference type="InterPro" id="IPR000150">
    <property type="entry name" value="Cof"/>
</dbReference>
<sequence>MKKLIAIDIDGTLINSKHEISERTKKTLLEAQKQGHKIMISSGRSQRGVEKYYKELELDKYEGYICNYNGAVVTDVKTNEIIINHTLNLEKMREMLKFSKTQDIYFVIYFNNIVYTDNLSTYNLDDILIKNDTLLKYVPNLVDSIDFKPNNILFTQDASKMTEPSKNIFEKFKYDFEFVYSEPFYFEAMPKNVSKGETLVEVAEKLGYNISDTVSFGDQGNDFTMIKLAGTGVAMGNSIDELKEIADFVTKTNDEDGVAEYIEKYILN</sequence>
<accession>A0A4R9C321</accession>
<organism evidence="1 2">
    <name type="scientific">Helcococcus ovis</name>
    <dbReference type="NCBI Taxonomy" id="72026"/>
    <lineage>
        <taxon>Bacteria</taxon>
        <taxon>Bacillati</taxon>
        <taxon>Bacillota</taxon>
        <taxon>Tissierellia</taxon>
        <taxon>Tissierellales</taxon>
        <taxon>Peptoniphilaceae</taxon>
        <taxon>Helcococcus</taxon>
    </lineage>
</organism>
<name>A0A4R9C321_9FIRM</name>
<dbReference type="PANTHER" id="PTHR10000:SF8">
    <property type="entry name" value="HAD SUPERFAMILY HYDROLASE-LIKE, TYPE 3"/>
    <property type="match status" value="1"/>
</dbReference>
<dbReference type="OrthoDB" id="9781413at2"/>
<dbReference type="AlphaFoldDB" id="A0A4R9C321"/>
<keyword evidence="2" id="KW-1185">Reference proteome</keyword>
<dbReference type="EMBL" id="SCFR01000008">
    <property type="protein sequence ID" value="TFF66644.1"/>
    <property type="molecule type" value="Genomic_DNA"/>
</dbReference>
<dbReference type="GO" id="GO:0000287">
    <property type="term" value="F:magnesium ion binding"/>
    <property type="evidence" value="ECO:0007669"/>
    <property type="project" value="TreeGrafter"/>
</dbReference>
<dbReference type="GO" id="GO:0016791">
    <property type="term" value="F:phosphatase activity"/>
    <property type="evidence" value="ECO:0007669"/>
    <property type="project" value="TreeGrafter"/>
</dbReference>
<comment type="caution">
    <text evidence="1">The sequence shown here is derived from an EMBL/GenBank/DDBJ whole genome shotgun (WGS) entry which is preliminary data.</text>
</comment>
<dbReference type="SFLD" id="SFLDG01140">
    <property type="entry name" value="C2.B:_Phosphomannomutase_and_P"/>
    <property type="match status" value="1"/>
</dbReference>
<proteinExistence type="predicted"/>
<dbReference type="NCBIfam" id="TIGR00099">
    <property type="entry name" value="Cof-subfamily"/>
    <property type="match status" value="1"/>
</dbReference>
<dbReference type="InterPro" id="IPR023214">
    <property type="entry name" value="HAD_sf"/>
</dbReference>
<dbReference type="RefSeq" id="WP_134710955.1">
    <property type="nucleotide sequence ID" value="NZ_CP119081.1"/>
</dbReference>
<dbReference type="Gene3D" id="3.30.1240.10">
    <property type="match status" value="1"/>
</dbReference>
<reference evidence="1 2" key="1">
    <citation type="submission" date="2019-01" db="EMBL/GenBank/DDBJ databases">
        <title>Draft Genome Sequences of Helcococcus ovis Strains Isolated from the Uterus and Vagina of Dairy Cows with Metritis.</title>
        <authorList>
            <person name="Cunha F."/>
            <person name="Jeon S.J."/>
            <person name="Kutzer P."/>
            <person name="Galvao K.N."/>
        </authorList>
    </citation>
    <scope>NUCLEOTIDE SEQUENCE [LARGE SCALE GENOMIC DNA]</scope>
    <source>
        <strain evidence="1 2">KG-37</strain>
    </source>
</reference>
<dbReference type="PROSITE" id="PS01229">
    <property type="entry name" value="COF_2"/>
    <property type="match status" value="1"/>
</dbReference>
<dbReference type="SFLD" id="SFLDS00003">
    <property type="entry name" value="Haloacid_Dehalogenase"/>
    <property type="match status" value="1"/>
</dbReference>
<dbReference type="Pfam" id="PF08282">
    <property type="entry name" value="Hydrolase_3"/>
    <property type="match status" value="1"/>
</dbReference>
<dbReference type="NCBIfam" id="TIGR01484">
    <property type="entry name" value="HAD-SF-IIB"/>
    <property type="match status" value="1"/>
</dbReference>
<dbReference type="GeneID" id="97031621"/>
<protein>
    <submittedName>
        <fullName evidence="1">HAD family phosphatase</fullName>
    </submittedName>
</protein>
<dbReference type="SUPFAM" id="SSF56784">
    <property type="entry name" value="HAD-like"/>
    <property type="match status" value="1"/>
</dbReference>
<gene>
    <name evidence="1" type="ORF">EQF91_03350</name>
</gene>
<dbReference type="InterPro" id="IPR006379">
    <property type="entry name" value="HAD-SF_hydro_IIB"/>
</dbReference>